<accession>A0A2S8S6L7</accession>
<dbReference type="RefSeq" id="WP_281260449.1">
    <property type="nucleotide sequence ID" value="NZ_PVEP01000005.1"/>
</dbReference>
<keyword evidence="3" id="KW-1185">Reference proteome</keyword>
<keyword evidence="1" id="KW-0812">Transmembrane</keyword>
<evidence type="ECO:0000313" key="3">
    <source>
        <dbReference type="Proteomes" id="UP000238338"/>
    </source>
</evidence>
<proteinExistence type="predicted"/>
<dbReference type="Proteomes" id="UP000238338">
    <property type="component" value="Unassembled WGS sequence"/>
</dbReference>
<comment type="caution">
    <text evidence="2">The sequence shown here is derived from an EMBL/GenBank/DDBJ whole genome shotgun (WGS) entry which is preliminary data.</text>
</comment>
<gene>
    <name evidence="2" type="ORF">LX70_02702</name>
</gene>
<keyword evidence="1" id="KW-1133">Transmembrane helix</keyword>
<reference evidence="2 3" key="1">
    <citation type="submission" date="2018-02" db="EMBL/GenBank/DDBJ databases">
        <title>Genomic Encyclopedia of Archaeal and Bacterial Type Strains, Phase II (KMG-II): from individual species to whole genera.</title>
        <authorList>
            <person name="Goeker M."/>
        </authorList>
    </citation>
    <scope>NUCLEOTIDE SEQUENCE [LARGE SCALE GENOMIC DNA]</scope>
    <source>
        <strain evidence="2 3">DSM 18921</strain>
    </source>
</reference>
<feature type="transmembrane region" description="Helical" evidence="1">
    <location>
        <begin position="20"/>
        <end position="39"/>
    </location>
</feature>
<evidence type="ECO:0000256" key="1">
    <source>
        <dbReference type="SAM" id="Phobius"/>
    </source>
</evidence>
<organism evidence="2 3">
    <name type="scientific">Albidovulum denitrificans</name>
    <dbReference type="NCBI Taxonomy" id="404881"/>
    <lineage>
        <taxon>Bacteria</taxon>
        <taxon>Pseudomonadati</taxon>
        <taxon>Pseudomonadota</taxon>
        <taxon>Alphaproteobacteria</taxon>
        <taxon>Rhodobacterales</taxon>
        <taxon>Paracoccaceae</taxon>
        <taxon>Albidovulum</taxon>
    </lineage>
</organism>
<dbReference type="EMBL" id="PVEP01000005">
    <property type="protein sequence ID" value="PQV56436.1"/>
    <property type="molecule type" value="Genomic_DNA"/>
</dbReference>
<dbReference type="AlphaFoldDB" id="A0A2S8S6L7"/>
<protein>
    <submittedName>
        <fullName evidence="2">Uncharacterized protein</fullName>
    </submittedName>
</protein>
<evidence type="ECO:0000313" key="2">
    <source>
        <dbReference type="EMBL" id="PQV56436.1"/>
    </source>
</evidence>
<sequence>MKDSIIRVVTNEKLTRITHWTVFSVGALTLAFSIAATAARAF</sequence>
<name>A0A2S8S6L7_9RHOB</name>
<keyword evidence="1" id="KW-0472">Membrane</keyword>